<feature type="region of interest" description="Disordered" evidence="1">
    <location>
        <begin position="1"/>
        <end position="102"/>
    </location>
</feature>
<gene>
    <name evidence="2" type="ORF">LTLLF_120385</name>
</gene>
<dbReference type="EMBL" id="JAATJU010015746">
    <property type="protein sequence ID" value="KAH0517547.1"/>
    <property type="molecule type" value="Genomic_DNA"/>
</dbReference>
<feature type="compositionally biased region" description="Basic residues" evidence="1">
    <location>
        <begin position="42"/>
        <end position="63"/>
    </location>
</feature>
<organism evidence="2 3">
    <name type="scientific">Microtus ochrogaster</name>
    <name type="common">Prairie vole</name>
    <dbReference type="NCBI Taxonomy" id="79684"/>
    <lineage>
        <taxon>Eukaryota</taxon>
        <taxon>Metazoa</taxon>
        <taxon>Chordata</taxon>
        <taxon>Craniata</taxon>
        <taxon>Vertebrata</taxon>
        <taxon>Euteleostomi</taxon>
        <taxon>Mammalia</taxon>
        <taxon>Eutheria</taxon>
        <taxon>Euarchontoglires</taxon>
        <taxon>Glires</taxon>
        <taxon>Rodentia</taxon>
        <taxon>Myomorpha</taxon>
        <taxon>Muroidea</taxon>
        <taxon>Cricetidae</taxon>
        <taxon>Arvicolinae</taxon>
        <taxon>Microtus</taxon>
    </lineage>
</organism>
<dbReference type="Proteomes" id="UP000710432">
    <property type="component" value="Unassembled WGS sequence"/>
</dbReference>
<evidence type="ECO:0000313" key="2">
    <source>
        <dbReference type="EMBL" id="KAH0517547.1"/>
    </source>
</evidence>
<proteinExistence type="predicted"/>
<feature type="compositionally biased region" description="Acidic residues" evidence="1">
    <location>
        <begin position="70"/>
        <end position="83"/>
    </location>
</feature>
<evidence type="ECO:0000313" key="3">
    <source>
        <dbReference type="Proteomes" id="UP000710432"/>
    </source>
</evidence>
<comment type="caution">
    <text evidence="2">The sequence shown here is derived from an EMBL/GenBank/DDBJ whole genome shotgun (WGS) entry which is preliminary data.</text>
</comment>
<dbReference type="AlphaFoldDB" id="A0A8J6GW15"/>
<protein>
    <submittedName>
        <fullName evidence="2">Condensin complex subunit 1</fullName>
    </submittedName>
</protein>
<evidence type="ECO:0000256" key="1">
    <source>
        <dbReference type="SAM" id="MobiDB-lite"/>
    </source>
</evidence>
<accession>A0A8J6GW15</accession>
<reference evidence="2" key="1">
    <citation type="submission" date="2020-03" db="EMBL/GenBank/DDBJ databases">
        <title>Studies in the Genomics of Life Span.</title>
        <authorList>
            <person name="Glass D."/>
        </authorList>
    </citation>
    <scope>NUCLEOTIDE SEQUENCE</scope>
    <source>
        <strain evidence="2">LTLLF</strain>
        <tissue evidence="2">Muscle</tissue>
    </source>
</reference>
<name>A0A8J6GW15_MICOH</name>
<sequence length="102" mass="11555">MEDLEAGQGGSQRALSAKKPSGFSRQRPLASVDSNNDFVTPKPRRTHRPRPNTQQRKSKKKTRVTFSSDEASEDELSAEMTEEETPKRTTPIRRASARRQRS</sequence>